<dbReference type="STRING" id="1642647.PSM36_2232"/>
<comment type="subcellular location">
    <subcellularLocation>
        <location evidence="1 7">Cell outer membrane</location>
        <topology evidence="1 7">Multi-pass membrane protein</topology>
    </subcellularLocation>
</comment>
<comment type="similarity">
    <text evidence="7">Belongs to the TonB-dependent receptor family.</text>
</comment>
<dbReference type="InterPro" id="IPR036942">
    <property type="entry name" value="Beta-barrel_TonB_sf"/>
</dbReference>
<evidence type="ECO:0000256" key="2">
    <source>
        <dbReference type="ARBA" id="ARBA00022448"/>
    </source>
</evidence>
<protein>
    <submittedName>
        <fullName evidence="10">SusC/RagA family</fullName>
    </submittedName>
</protein>
<accession>A0A1R3T8X3</accession>
<dbReference type="EMBL" id="LT605205">
    <property type="protein sequence ID" value="SCD21037.1"/>
    <property type="molecule type" value="Genomic_DNA"/>
</dbReference>
<evidence type="ECO:0000256" key="6">
    <source>
        <dbReference type="ARBA" id="ARBA00023237"/>
    </source>
</evidence>
<gene>
    <name evidence="10" type="ORF">PSM36_2232</name>
</gene>
<evidence type="ECO:0000256" key="8">
    <source>
        <dbReference type="SAM" id="SignalP"/>
    </source>
</evidence>
<dbReference type="SUPFAM" id="SSF56935">
    <property type="entry name" value="Porins"/>
    <property type="match status" value="1"/>
</dbReference>
<keyword evidence="6 7" id="KW-0998">Cell outer membrane</keyword>
<dbReference type="InterPro" id="IPR039426">
    <property type="entry name" value="TonB-dep_rcpt-like"/>
</dbReference>
<dbReference type="Pfam" id="PF07715">
    <property type="entry name" value="Plug"/>
    <property type="match status" value="1"/>
</dbReference>
<dbReference type="NCBIfam" id="TIGR04057">
    <property type="entry name" value="SusC_RagA_signa"/>
    <property type="match status" value="1"/>
</dbReference>
<evidence type="ECO:0000256" key="7">
    <source>
        <dbReference type="PROSITE-ProRule" id="PRU01360"/>
    </source>
</evidence>
<dbReference type="NCBIfam" id="TIGR04056">
    <property type="entry name" value="OMP_RagA_SusC"/>
    <property type="match status" value="1"/>
</dbReference>
<keyword evidence="8" id="KW-0732">Signal</keyword>
<name>A0A1R3T8X3_9BACT</name>
<keyword evidence="11" id="KW-1185">Reference proteome</keyword>
<dbReference type="InterPro" id="IPR023996">
    <property type="entry name" value="TonB-dep_OMP_SusC/RagA"/>
</dbReference>
<feature type="signal peptide" evidence="8">
    <location>
        <begin position="1"/>
        <end position="23"/>
    </location>
</feature>
<dbReference type="InterPro" id="IPR037066">
    <property type="entry name" value="Plug_dom_sf"/>
</dbReference>
<evidence type="ECO:0000256" key="3">
    <source>
        <dbReference type="ARBA" id="ARBA00022452"/>
    </source>
</evidence>
<dbReference type="Proteomes" id="UP000187464">
    <property type="component" value="Chromosome I"/>
</dbReference>
<dbReference type="KEGG" id="psac:PSM36_2232"/>
<dbReference type="RefSeq" id="WP_154671012.1">
    <property type="nucleotide sequence ID" value="NZ_LT605205.1"/>
</dbReference>
<evidence type="ECO:0000256" key="4">
    <source>
        <dbReference type="ARBA" id="ARBA00022692"/>
    </source>
</evidence>
<dbReference type="Gene3D" id="2.40.170.20">
    <property type="entry name" value="TonB-dependent receptor, beta-barrel domain"/>
    <property type="match status" value="1"/>
</dbReference>
<proteinExistence type="inferred from homology"/>
<keyword evidence="3 7" id="KW-1134">Transmembrane beta strand</keyword>
<organism evidence="10 11">
    <name type="scientific">Proteiniphilum saccharofermentans</name>
    <dbReference type="NCBI Taxonomy" id="1642647"/>
    <lineage>
        <taxon>Bacteria</taxon>
        <taxon>Pseudomonadati</taxon>
        <taxon>Bacteroidota</taxon>
        <taxon>Bacteroidia</taxon>
        <taxon>Bacteroidales</taxon>
        <taxon>Dysgonomonadaceae</taxon>
        <taxon>Proteiniphilum</taxon>
    </lineage>
</organism>
<evidence type="ECO:0000256" key="1">
    <source>
        <dbReference type="ARBA" id="ARBA00004571"/>
    </source>
</evidence>
<dbReference type="AlphaFoldDB" id="A0A1R3T8X3"/>
<dbReference type="InterPro" id="IPR023997">
    <property type="entry name" value="TonB-dep_OMP_SusC/RagA_CS"/>
</dbReference>
<keyword evidence="4 7" id="KW-0812">Transmembrane</keyword>
<dbReference type="InterPro" id="IPR012910">
    <property type="entry name" value="Plug_dom"/>
</dbReference>
<dbReference type="GO" id="GO:0009279">
    <property type="term" value="C:cell outer membrane"/>
    <property type="evidence" value="ECO:0007669"/>
    <property type="project" value="UniProtKB-SubCell"/>
</dbReference>
<keyword evidence="5 7" id="KW-0472">Membrane</keyword>
<dbReference type="Gene3D" id="2.170.130.10">
    <property type="entry name" value="TonB-dependent receptor, plug domain"/>
    <property type="match status" value="1"/>
</dbReference>
<dbReference type="PROSITE" id="PS52016">
    <property type="entry name" value="TONB_DEPENDENT_REC_3"/>
    <property type="match status" value="1"/>
</dbReference>
<dbReference type="Pfam" id="PF13715">
    <property type="entry name" value="CarbopepD_reg_2"/>
    <property type="match status" value="1"/>
</dbReference>
<keyword evidence="2 7" id="KW-0813">Transport</keyword>
<sequence length="1054" mass="117062">MRKICRFLAFFIFLFASLSFLMAQEITVTGVVHDNEGETLPGVSVVVKGTTHGTVTGIDGNFEIKVPQGATLEFSYVGFQPQEIRITNQERINVVLNVSTVGLDEVVVVGYGTQSRRTVTSAITKVGGEVLQNIPISTVGEGLKGKIAGTRIYSNDNTPGADATIRIRGGSSINKSNEPLILVDGVERAFSGINPNDIESIEVLKDAASTAIYGSRASNGVVLITTKKGSINKAPNITFEANVALQEAATLYKFMNAADYLSIVRPAVAVGPNARFNWMDGYSASSGNTASSIYSTRYLGDGESVPAGYHSMPDPLDPTKTLIFQDNNFQDEIYKQAMWQNYYVGLDGGNEGVRYNISLGYTDDAGVAIATNYSRLNLRSNIDVNINKFLSFMGGFDYSRTESQEYENQMNVISRGLATPPTQKKYNEDGTPTKGYNATSPNPLWYAYYNDQSQENKRLSAFGKLTYRIIDGLKAEAQLSTYNHHYKNDSFQKANEFNGLRPASSSFGELRRDKLEVYATYNKGIDNHSFSVMGGYSYQKDINQALAAQVDGASSDKVPTLTAGPNKKNATSNYTEDVTIGYFGRLSYDFKKKYLFSATFRQDASSRFAPGNQWGFFPGASAGWIISDEDFMQGIKNLDDLKLRVSYGQTGNNAIGLYDAYGRYSTNAKYDGIAGIVPSTMPNLDLTWETSTQLDLGFDLSLFNNRLTLNADYFDKRTENLLFSKELPNTTGFANVQTNIGEVKFYGFDIEIGSTNIQTKDFEWASKLTWSFVKNKVLKLPDNGRDRNRIGGITLADGTAFGGTAEGEPLYRYYGYMVDYIIETQAQADNAMYDNSAKGYRHSDEKRIAGRKEIGDYEWKNRPGSLTRDGKDYIDSQDQFFLGYTVPHSTGGLNNSFTYKNVSLNIFLDWALGHSINNNSEMRYFMNTFANNYTLIDKVKETWKQPGDDTKYARFTANDPDDGNANFSRTSNIFNYKGDYLCIREVSLQYNIPPVKLTKFGIQNLAITLSGNNLHYFTHVEGVSPEVGASTTYNASYYNYPPIRRYSVGVKVTF</sequence>
<dbReference type="Gene3D" id="2.60.40.1120">
    <property type="entry name" value="Carboxypeptidase-like, regulatory domain"/>
    <property type="match status" value="1"/>
</dbReference>
<dbReference type="FunFam" id="2.60.40.1120:FF:000003">
    <property type="entry name" value="Outer membrane protein Omp121"/>
    <property type="match status" value="1"/>
</dbReference>
<feature type="domain" description="TonB-dependent receptor plug" evidence="9">
    <location>
        <begin position="116"/>
        <end position="221"/>
    </location>
</feature>
<evidence type="ECO:0000259" key="9">
    <source>
        <dbReference type="Pfam" id="PF07715"/>
    </source>
</evidence>
<dbReference type="SUPFAM" id="SSF49464">
    <property type="entry name" value="Carboxypeptidase regulatory domain-like"/>
    <property type="match status" value="1"/>
</dbReference>
<evidence type="ECO:0000313" key="10">
    <source>
        <dbReference type="EMBL" id="SCD21037.1"/>
    </source>
</evidence>
<dbReference type="InterPro" id="IPR008969">
    <property type="entry name" value="CarboxyPept-like_regulatory"/>
</dbReference>
<evidence type="ECO:0000256" key="5">
    <source>
        <dbReference type="ARBA" id="ARBA00023136"/>
    </source>
</evidence>
<reference evidence="10 11" key="1">
    <citation type="submission" date="2016-08" db="EMBL/GenBank/DDBJ databases">
        <authorList>
            <person name="Seilhamer J.J."/>
        </authorList>
    </citation>
    <scope>NUCLEOTIDE SEQUENCE [LARGE SCALE GENOMIC DNA]</scope>
    <source>
        <strain evidence="10">M3/6</strain>
    </source>
</reference>
<feature type="chain" id="PRO_5012774374" evidence="8">
    <location>
        <begin position="24"/>
        <end position="1054"/>
    </location>
</feature>
<evidence type="ECO:0000313" key="11">
    <source>
        <dbReference type="Proteomes" id="UP000187464"/>
    </source>
</evidence>